<dbReference type="OrthoDB" id="10443420at2759"/>
<reference evidence="2 3" key="1">
    <citation type="journal article" date="2019" name="Nat. Ecol. Evol.">
        <title>Megaphylogeny resolves global patterns of mushroom evolution.</title>
        <authorList>
            <person name="Varga T."/>
            <person name="Krizsan K."/>
            <person name="Foldi C."/>
            <person name="Dima B."/>
            <person name="Sanchez-Garcia M."/>
            <person name="Sanchez-Ramirez S."/>
            <person name="Szollosi G.J."/>
            <person name="Szarkandi J.G."/>
            <person name="Papp V."/>
            <person name="Albert L."/>
            <person name="Andreopoulos W."/>
            <person name="Angelini C."/>
            <person name="Antonin V."/>
            <person name="Barry K.W."/>
            <person name="Bougher N.L."/>
            <person name="Buchanan P."/>
            <person name="Buyck B."/>
            <person name="Bense V."/>
            <person name="Catcheside P."/>
            <person name="Chovatia M."/>
            <person name="Cooper J."/>
            <person name="Damon W."/>
            <person name="Desjardin D."/>
            <person name="Finy P."/>
            <person name="Geml J."/>
            <person name="Haridas S."/>
            <person name="Hughes K."/>
            <person name="Justo A."/>
            <person name="Karasinski D."/>
            <person name="Kautmanova I."/>
            <person name="Kiss B."/>
            <person name="Kocsube S."/>
            <person name="Kotiranta H."/>
            <person name="LaButti K.M."/>
            <person name="Lechner B.E."/>
            <person name="Liimatainen K."/>
            <person name="Lipzen A."/>
            <person name="Lukacs Z."/>
            <person name="Mihaltcheva S."/>
            <person name="Morgado L.N."/>
            <person name="Niskanen T."/>
            <person name="Noordeloos M.E."/>
            <person name="Ohm R.A."/>
            <person name="Ortiz-Santana B."/>
            <person name="Ovrebo C."/>
            <person name="Racz N."/>
            <person name="Riley R."/>
            <person name="Savchenko A."/>
            <person name="Shiryaev A."/>
            <person name="Soop K."/>
            <person name="Spirin V."/>
            <person name="Szebenyi C."/>
            <person name="Tomsovsky M."/>
            <person name="Tulloss R.E."/>
            <person name="Uehling J."/>
            <person name="Grigoriev I.V."/>
            <person name="Vagvolgyi C."/>
            <person name="Papp T."/>
            <person name="Martin F.M."/>
            <person name="Miettinen O."/>
            <person name="Hibbett D.S."/>
            <person name="Nagy L.G."/>
        </authorList>
    </citation>
    <scope>NUCLEOTIDE SEQUENCE [LARGE SCALE GENOMIC DNA]</scope>
    <source>
        <strain evidence="2 3">FP101781</strain>
    </source>
</reference>
<gene>
    <name evidence="2" type="ORF">FA13DRAFT_1735106</name>
</gene>
<evidence type="ECO:0000313" key="2">
    <source>
        <dbReference type="EMBL" id="TEB28981.1"/>
    </source>
</evidence>
<dbReference type="EMBL" id="QPFP01000029">
    <property type="protein sequence ID" value="TEB28981.1"/>
    <property type="molecule type" value="Genomic_DNA"/>
</dbReference>
<name>A0A4Y7T4N5_COPMI</name>
<sequence length="115" mass="12832">MEPNFAVKWASPLNKTDKKKVLEYLQKMPDTASPLSPLKVGGNPWHGDTKSSTQTETGKFKTWTTKGSVSPTQYTTQVKFNKAALLEHLSGVDPFDRDIVYKQMLDFVIADLAKA</sequence>
<accession>A0A4Y7T4N5</accession>
<comment type="caution">
    <text evidence="2">The sequence shown here is derived from an EMBL/GenBank/DDBJ whole genome shotgun (WGS) entry which is preliminary data.</text>
</comment>
<proteinExistence type="predicted"/>
<protein>
    <submittedName>
        <fullName evidence="2">Uncharacterized protein</fullName>
    </submittedName>
</protein>
<dbReference type="AlphaFoldDB" id="A0A4Y7T4N5"/>
<evidence type="ECO:0000256" key="1">
    <source>
        <dbReference type="SAM" id="MobiDB-lite"/>
    </source>
</evidence>
<feature type="compositionally biased region" description="Polar residues" evidence="1">
    <location>
        <begin position="50"/>
        <end position="64"/>
    </location>
</feature>
<dbReference type="Proteomes" id="UP000298030">
    <property type="component" value="Unassembled WGS sequence"/>
</dbReference>
<organism evidence="2 3">
    <name type="scientific">Coprinellus micaceus</name>
    <name type="common">Glistening ink-cap mushroom</name>
    <name type="synonym">Coprinus micaceus</name>
    <dbReference type="NCBI Taxonomy" id="71717"/>
    <lineage>
        <taxon>Eukaryota</taxon>
        <taxon>Fungi</taxon>
        <taxon>Dikarya</taxon>
        <taxon>Basidiomycota</taxon>
        <taxon>Agaricomycotina</taxon>
        <taxon>Agaricomycetes</taxon>
        <taxon>Agaricomycetidae</taxon>
        <taxon>Agaricales</taxon>
        <taxon>Agaricineae</taxon>
        <taxon>Psathyrellaceae</taxon>
        <taxon>Coprinellus</taxon>
    </lineage>
</organism>
<evidence type="ECO:0000313" key="3">
    <source>
        <dbReference type="Proteomes" id="UP000298030"/>
    </source>
</evidence>
<keyword evidence="3" id="KW-1185">Reference proteome</keyword>
<feature type="region of interest" description="Disordered" evidence="1">
    <location>
        <begin position="31"/>
        <end position="64"/>
    </location>
</feature>